<feature type="signal peptide" evidence="1">
    <location>
        <begin position="1"/>
        <end position="20"/>
    </location>
</feature>
<dbReference type="EMBL" id="JALLPJ020001092">
    <property type="protein sequence ID" value="KAL3776587.1"/>
    <property type="molecule type" value="Genomic_DNA"/>
</dbReference>
<feature type="domain" description="AB hydrolase-1" evidence="2">
    <location>
        <begin position="97"/>
        <end position="396"/>
    </location>
</feature>
<reference evidence="3 4" key="1">
    <citation type="submission" date="2024-10" db="EMBL/GenBank/DDBJ databases">
        <title>Updated reference genomes for cyclostephanoid diatoms.</title>
        <authorList>
            <person name="Roberts W.R."/>
            <person name="Alverson A.J."/>
        </authorList>
    </citation>
    <scope>NUCLEOTIDE SEQUENCE [LARGE SCALE GENOMIC DNA]</scope>
    <source>
        <strain evidence="3 4">AJA010-31</strain>
    </source>
</reference>
<dbReference type="Pfam" id="PF00561">
    <property type="entry name" value="Abhydrolase_1"/>
    <property type="match status" value="1"/>
</dbReference>
<keyword evidence="4" id="KW-1185">Reference proteome</keyword>
<dbReference type="AlphaFoldDB" id="A0ABD3NNE1"/>
<dbReference type="PANTHER" id="PTHR47280">
    <property type="entry name" value="PHEOPHYTINASE, CHLOROPLASTIC"/>
    <property type="match status" value="1"/>
</dbReference>
<dbReference type="InterPro" id="IPR044211">
    <property type="entry name" value="PPH_chloroplastic"/>
</dbReference>
<evidence type="ECO:0000313" key="4">
    <source>
        <dbReference type="Proteomes" id="UP001530400"/>
    </source>
</evidence>
<dbReference type="Gene3D" id="3.40.50.1820">
    <property type="entry name" value="alpha/beta hydrolase"/>
    <property type="match status" value="1"/>
</dbReference>
<evidence type="ECO:0000256" key="1">
    <source>
        <dbReference type="SAM" id="SignalP"/>
    </source>
</evidence>
<comment type="caution">
    <text evidence="3">The sequence shown here is derived from an EMBL/GenBank/DDBJ whole genome shotgun (WGS) entry which is preliminary data.</text>
</comment>
<dbReference type="PANTHER" id="PTHR47280:SF1">
    <property type="entry name" value="PHEOPHYTINASE, CHLOROPLASTIC"/>
    <property type="match status" value="1"/>
</dbReference>
<feature type="chain" id="PRO_5044746074" description="AB hydrolase-1 domain-containing protein" evidence="1">
    <location>
        <begin position="21"/>
        <end position="458"/>
    </location>
</feature>
<gene>
    <name evidence="3" type="ORF">ACHAWO_007245</name>
</gene>
<dbReference type="InterPro" id="IPR029058">
    <property type="entry name" value="AB_hydrolase_fold"/>
</dbReference>
<accession>A0ABD3NNE1</accession>
<sequence length="458" mass="50460">MAKLFATIASSVLVLTSSFGSHKHPANTLHNLVRRNEGKVAVSSSPAVRQSCRHLTQQTSCMSSSFHLEQSTWMFKKYPIAYEVASDVVSGNRDVVPILLLNGFGVGSFHQHRLMKQLLSQHQSSDANTQYKIYGIDYLGQGKSWPASCDDGMSEDEYNLGYSADMWIDQLTSFIQQVIAPSTGQKVHIVGNSVGGYLGTILSYKHPELVETLTLLNATPVWGLNLPMWDGKLPAPPLPRFVGRALFDTIRNLDVIDQYLDIAYVYKQAFDGTFDDTFHDEQSDQETKSNALNLKIRGCTEGKGGHAAFASILWSSPASTTDENGNIQTIGFYDGLQQLPIDILLLFGSNDEWCTPAVAKRMHTTLSKRTANSDGYTPCQRYVTIDNAGHCPNHEAPTAVARALESWLGASDRSNASLITGEKESIHEPWGEVMLREVSIEESENLSFVDKIVSSMVG</sequence>
<proteinExistence type="predicted"/>
<dbReference type="InterPro" id="IPR000073">
    <property type="entry name" value="AB_hydrolase_1"/>
</dbReference>
<evidence type="ECO:0000313" key="3">
    <source>
        <dbReference type="EMBL" id="KAL3776587.1"/>
    </source>
</evidence>
<dbReference type="SUPFAM" id="SSF53474">
    <property type="entry name" value="alpha/beta-Hydrolases"/>
    <property type="match status" value="1"/>
</dbReference>
<name>A0ABD3NNE1_9STRA</name>
<protein>
    <recommendedName>
        <fullName evidence="2">AB hydrolase-1 domain-containing protein</fullName>
    </recommendedName>
</protein>
<dbReference type="Proteomes" id="UP001530400">
    <property type="component" value="Unassembled WGS sequence"/>
</dbReference>
<evidence type="ECO:0000259" key="2">
    <source>
        <dbReference type="Pfam" id="PF00561"/>
    </source>
</evidence>
<organism evidence="3 4">
    <name type="scientific">Cyclotella atomus</name>
    <dbReference type="NCBI Taxonomy" id="382360"/>
    <lineage>
        <taxon>Eukaryota</taxon>
        <taxon>Sar</taxon>
        <taxon>Stramenopiles</taxon>
        <taxon>Ochrophyta</taxon>
        <taxon>Bacillariophyta</taxon>
        <taxon>Coscinodiscophyceae</taxon>
        <taxon>Thalassiosirophycidae</taxon>
        <taxon>Stephanodiscales</taxon>
        <taxon>Stephanodiscaceae</taxon>
        <taxon>Cyclotella</taxon>
    </lineage>
</organism>
<keyword evidence="1" id="KW-0732">Signal</keyword>